<keyword evidence="3" id="KW-0418">Kinase</keyword>
<evidence type="ECO:0000256" key="3">
    <source>
        <dbReference type="ARBA" id="ARBA00022777"/>
    </source>
</evidence>
<evidence type="ECO:0000256" key="2">
    <source>
        <dbReference type="ARBA" id="ARBA00022741"/>
    </source>
</evidence>
<evidence type="ECO:0000313" key="8">
    <source>
        <dbReference type="Proteomes" id="UP001500804"/>
    </source>
</evidence>
<gene>
    <name evidence="7" type="ORF">GCM10023320_18880</name>
</gene>
<name>A0ABP9NIA5_9PSEU</name>
<evidence type="ECO:0000256" key="5">
    <source>
        <dbReference type="SAM" id="MobiDB-lite"/>
    </source>
</evidence>
<sequence>MVALIHRARITPTKAELIADWLPSRTWAAGAVAPFEFLGAYRFDDPSGEVGIETHLVRAGNGDVLQVPLTYRATPLEGAERHLVGTMEHTHLGRRWVYDGCGDPVYVAAVVATIRTGGREAAEWVESDGAPVRREPTARVSGSGSTAAPVPAAEPVDPVDGAAATTIGGLVVLRVVGRTERPDDADFLTGTWRGSAEPALLAYLPR</sequence>
<keyword evidence="2" id="KW-0547">Nucleotide-binding</keyword>
<dbReference type="NCBIfam" id="NF047744">
    <property type="entry name" value="CG0192_rel"/>
    <property type="match status" value="1"/>
</dbReference>
<comment type="caution">
    <text evidence="7">The sequence shown here is derived from an EMBL/GenBank/DDBJ whole genome shotgun (WGS) entry which is preliminary data.</text>
</comment>
<evidence type="ECO:0000256" key="4">
    <source>
        <dbReference type="ARBA" id="ARBA00022840"/>
    </source>
</evidence>
<evidence type="ECO:0000259" key="6">
    <source>
        <dbReference type="Pfam" id="PF18085"/>
    </source>
</evidence>
<dbReference type="EMBL" id="BAABJO010000006">
    <property type="protein sequence ID" value="GAA5117090.1"/>
    <property type="molecule type" value="Genomic_DNA"/>
</dbReference>
<dbReference type="Proteomes" id="UP001500804">
    <property type="component" value="Unassembled WGS sequence"/>
</dbReference>
<protein>
    <recommendedName>
        <fullName evidence="6">Maltokinase N-terminal cap domain-containing protein</fullName>
    </recommendedName>
</protein>
<keyword evidence="8" id="KW-1185">Reference proteome</keyword>
<dbReference type="Pfam" id="PF18085">
    <property type="entry name" value="Mak_N_cap"/>
    <property type="match status" value="1"/>
</dbReference>
<feature type="region of interest" description="Disordered" evidence="5">
    <location>
        <begin position="128"/>
        <end position="152"/>
    </location>
</feature>
<reference evidence="8" key="1">
    <citation type="journal article" date="2019" name="Int. J. Syst. Evol. Microbiol.">
        <title>The Global Catalogue of Microorganisms (GCM) 10K type strain sequencing project: providing services to taxonomists for standard genome sequencing and annotation.</title>
        <authorList>
            <consortium name="The Broad Institute Genomics Platform"/>
            <consortium name="The Broad Institute Genome Sequencing Center for Infectious Disease"/>
            <person name="Wu L."/>
            <person name="Ma J."/>
        </authorList>
    </citation>
    <scope>NUCLEOTIDE SEQUENCE [LARGE SCALE GENOMIC DNA]</scope>
    <source>
        <strain evidence="8">JCM 18302</strain>
    </source>
</reference>
<keyword evidence="4" id="KW-0067">ATP-binding</keyword>
<accession>A0ABP9NIA5</accession>
<keyword evidence="1" id="KW-0808">Transferase</keyword>
<evidence type="ECO:0000256" key="1">
    <source>
        <dbReference type="ARBA" id="ARBA00022679"/>
    </source>
</evidence>
<dbReference type="InterPro" id="IPR040999">
    <property type="entry name" value="Mak_N_cap"/>
</dbReference>
<organism evidence="7 8">
    <name type="scientific">Pseudonocardia adelaidensis</name>
    <dbReference type="NCBI Taxonomy" id="648754"/>
    <lineage>
        <taxon>Bacteria</taxon>
        <taxon>Bacillati</taxon>
        <taxon>Actinomycetota</taxon>
        <taxon>Actinomycetes</taxon>
        <taxon>Pseudonocardiales</taxon>
        <taxon>Pseudonocardiaceae</taxon>
        <taxon>Pseudonocardia</taxon>
    </lineage>
</organism>
<feature type="domain" description="Maltokinase N-terminal cap" evidence="6">
    <location>
        <begin position="21"/>
        <end position="103"/>
    </location>
</feature>
<proteinExistence type="predicted"/>
<evidence type="ECO:0000313" key="7">
    <source>
        <dbReference type="EMBL" id="GAA5117090.1"/>
    </source>
</evidence>